<feature type="transmembrane region" description="Helical" evidence="8">
    <location>
        <begin position="100"/>
        <end position="128"/>
    </location>
</feature>
<dbReference type="GO" id="GO:0008324">
    <property type="term" value="F:monoatomic cation transmembrane transporter activity"/>
    <property type="evidence" value="ECO:0007669"/>
    <property type="project" value="InterPro"/>
</dbReference>
<dbReference type="GO" id="GO:0005886">
    <property type="term" value="C:plasma membrane"/>
    <property type="evidence" value="ECO:0007669"/>
    <property type="project" value="TreeGrafter"/>
</dbReference>
<dbReference type="InterPro" id="IPR036721">
    <property type="entry name" value="RCK_C_sf"/>
</dbReference>
<evidence type="ECO:0000313" key="10">
    <source>
        <dbReference type="EMBL" id="SIN63332.1"/>
    </source>
</evidence>
<evidence type="ECO:0000259" key="9">
    <source>
        <dbReference type="PROSITE" id="PS51202"/>
    </source>
</evidence>
<feature type="domain" description="RCK C-terminal" evidence="9">
    <location>
        <begin position="212"/>
        <end position="297"/>
    </location>
</feature>
<feature type="region of interest" description="Disordered" evidence="7">
    <location>
        <begin position="301"/>
        <end position="327"/>
    </location>
</feature>
<protein>
    <submittedName>
        <fullName evidence="10">TrkA-C domain-containing protein</fullName>
    </submittedName>
</protein>
<dbReference type="InterPro" id="IPR006037">
    <property type="entry name" value="RCK_C"/>
</dbReference>
<dbReference type="PROSITE" id="PS01271">
    <property type="entry name" value="NA_SULFATE"/>
    <property type="match status" value="1"/>
</dbReference>
<dbReference type="InterPro" id="IPR004680">
    <property type="entry name" value="Cit_transptr-like_dom"/>
</dbReference>
<dbReference type="PANTHER" id="PTHR43652:SF2">
    <property type="entry name" value="BASIC AMINO ACID ANTIPORTER YFCC-RELATED"/>
    <property type="match status" value="1"/>
</dbReference>
<dbReference type="AlphaFoldDB" id="A0A1N6DX99"/>
<sequence length="614" mass="65297">MTLESIGLSPSTLVFIVLGLTLVAFIWGRFRYDLVALAALLGSVMLGLVPADDAFAGFGHPAVITVAAVLVLSRGFERSGVVDVIANQVLKVGERLMLQLLVLVGTVVVLSGVMNNVGALALLLPVAMRLAREHNTSPSLLLMPLAFGSLLGGLTTLIGTPPNIIIAAYRGNMTGENFGMFSFSPVGIVVALAGLIFIVLVGWRLTPKRSGQAAADDMFDTANYLVELNVTEDSKANGLTLQQLRDELDETIPVLAVVREDNRRAGYQFHGVLQEGDILLLEAGPDELKLLEDKVGLSAIAEPEEPDEAQEQEQETDAKKGDERQPVDTEGLQLIEAVIRNDSMMVNRSVRELRLNHQFGLHLVAVARDGGRLKQRLRDIRFQTGDVLLLQGSENEIADSLSTLGCLPLANRELHLGQPRKLAVSVGIFALAIAAMMFDLLPAAVAMSTAALVSLLIGVLPLRDGYQAIDGPVIVLLAAMLPVGEALETSGGADIIADALLRFGVEWPIVVSLVGLFLLSMLLSNVVNNAAAALLMAPIAASLANGFDASLDPFLMVVAVSASCAFLTPIGHQSNTLVLGPGGYRFGDYWKLGLPLSLVVMAAAIPAILWVWPL</sequence>
<proteinExistence type="predicted"/>
<evidence type="ECO:0000256" key="2">
    <source>
        <dbReference type="ARBA" id="ARBA00022448"/>
    </source>
</evidence>
<dbReference type="PANTHER" id="PTHR43652">
    <property type="entry name" value="BASIC AMINO ACID ANTIPORTER YFCC-RELATED"/>
    <property type="match status" value="1"/>
</dbReference>
<evidence type="ECO:0000256" key="1">
    <source>
        <dbReference type="ARBA" id="ARBA00004141"/>
    </source>
</evidence>
<keyword evidence="6 8" id="KW-0472">Membrane</keyword>
<evidence type="ECO:0000256" key="8">
    <source>
        <dbReference type="SAM" id="Phobius"/>
    </source>
</evidence>
<dbReference type="EMBL" id="FSQX01000001">
    <property type="protein sequence ID" value="SIN63332.1"/>
    <property type="molecule type" value="Genomic_DNA"/>
</dbReference>
<feature type="compositionally biased region" description="Basic and acidic residues" evidence="7">
    <location>
        <begin position="316"/>
        <end position="327"/>
    </location>
</feature>
<dbReference type="RefSeq" id="WP_074210661.1">
    <property type="nucleotide sequence ID" value="NZ_BJOI01000008.1"/>
</dbReference>
<evidence type="ECO:0000313" key="11">
    <source>
        <dbReference type="Proteomes" id="UP000185024"/>
    </source>
</evidence>
<gene>
    <name evidence="10" type="ORF">SAMN05878438_1190</name>
</gene>
<dbReference type="Gene3D" id="3.30.70.1450">
    <property type="entry name" value="Regulator of K+ conductance, C-terminal domain"/>
    <property type="match status" value="2"/>
</dbReference>
<evidence type="ECO:0000256" key="7">
    <source>
        <dbReference type="SAM" id="MobiDB-lite"/>
    </source>
</evidence>
<feature type="transmembrane region" description="Helical" evidence="8">
    <location>
        <begin position="592"/>
        <end position="612"/>
    </location>
</feature>
<keyword evidence="5 8" id="KW-1133">Transmembrane helix</keyword>
<dbReference type="Pfam" id="PF02080">
    <property type="entry name" value="TrkA_C"/>
    <property type="match status" value="1"/>
</dbReference>
<dbReference type="GeneID" id="97275967"/>
<evidence type="ECO:0000256" key="6">
    <source>
        <dbReference type="ARBA" id="ARBA00023136"/>
    </source>
</evidence>
<dbReference type="Pfam" id="PF03600">
    <property type="entry name" value="CitMHS"/>
    <property type="match status" value="1"/>
</dbReference>
<evidence type="ECO:0000256" key="5">
    <source>
        <dbReference type="ARBA" id="ARBA00022989"/>
    </source>
</evidence>
<feature type="transmembrane region" description="Helical" evidence="8">
    <location>
        <begin position="422"/>
        <end position="438"/>
    </location>
</feature>
<dbReference type="InterPro" id="IPR051679">
    <property type="entry name" value="DASS-Related_Transporters"/>
</dbReference>
<feature type="compositionally biased region" description="Acidic residues" evidence="7">
    <location>
        <begin position="302"/>
        <end position="315"/>
    </location>
</feature>
<feature type="transmembrane region" description="Helical" evidence="8">
    <location>
        <begin position="140"/>
        <end position="158"/>
    </location>
</feature>
<reference evidence="10 11" key="1">
    <citation type="submission" date="2016-11" db="EMBL/GenBank/DDBJ databases">
        <authorList>
            <person name="Jaros S."/>
            <person name="Januszkiewicz K."/>
            <person name="Wedrychowicz H."/>
        </authorList>
    </citation>
    <scope>NUCLEOTIDE SEQUENCE [LARGE SCALE GENOMIC DNA]</scope>
    <source>
        <strain evidence="10 11">ACAM 239</strain>
    </source>
</reference>
<dbReference type="Proteomes" id="UP000185024">
    <property type="component" value="Unassembled WGS sequence"/>
</dbReference>
<dbReference type="SUPFAM" id="SSF116726">
    <property type="entry name" value="TrkA C-terminal domain-like"/>
    <property type="match status" value="2"/>
</dbReference>
<comment type="subcellular location">
    <subcellularLocation>
        <location evidence="1">Membrane</location>
        <topology evidence="1">Multi-pass membrane protein</topology>
    </subcellularLocation>
</comment>
<evidence type="ECO:0000256" key="3">
    <source>
        <dbReference type="ARBA" id="ARBA00022692"/>
    </source>
</evidence>
<dbReference type="InterPro" id="IPR031312">
    <property type="entry name" value="Na/sul_symport_CS"/>
</dbReference>
<keyword evidence="3 8" id="KW-0812">Transmembrane</keyword>
<feature type="transmembrane region" description="Helical" evidence="8">
    <location>
        <begin position="6"/>
        <end position="27"/>
    </location>
</feature>
<name>A0A1N6DX99_9GAMM</name>
<keyword evidence="2" id="KW-0813">Transport</keyword>
<evidence type="ECO:0000256" key="4">
    <source>
        <dbReference type="ARBA" id="ARBA00022737"/>
    </source>
</evidence>
<accession>A0A1N6DX99</accession>
<dbReference type="GO" id="GO:0006813">
    <property type="term" value="P:potassium ion transport"/>
    <property type="evidence" value="ECO:0007669"/>
    <property type="project" value="InterPro"/>
</dbReference>
<feature type="transmembrane region" description="Helical" evidence="8">
    <location>
        <begin position="499"/>
        <end position="519"/>
    </location>
</feature>
<feature type="domain" description="RCK C-terminal" evidence="9">
    <location>
        <begin position="322"/>
        <end position="407"/>
    </location>
</feature>
<dbReference type="PROSITE" id="PS51202">
    <property type="entry name" value="RCK_C"/>
    <property type="match status" value="2"/>
</dbReference>
<feature type="transmembrane region" description="Helical" evidence="8">
    <location>
        <begin position="34"/>
        <end position="51"/>
    </location>
</feature>
<feature type="transmembrane region" description="Helical" evidence="8">
    <location>
        <begin position="178"/>
        <end position="203"/>
    </location>
</feature>
<organism evidence="10 11">
    <name type="scientific">Vreelandella aquamarina</name>
    <dbReference type="NCBI Taxonomy" id="77097"/>
    <lineage>
        <taxon>Bacteria</taxon>
        <taxon>Pseudomonadati</taxon>
        <taxon>Pseudomonadota</taxon>
        <taxon>Gammaproteobacteria</taxon>
        <taxon>Oceanospirillales</taxon>
        <taxon>Halomonadaceae</taxon>
        <taxon>Vreelandella</taxon>
    </lineage>
</organism>
<keyword evidence="4" id="KW-0677">Repeat</keyword>